<organism evidence="9 10">
    <name type="scientific">Microbacterium alkaliflavum</name>
    <dbReference type="NCBI Taxonomy" id="3248839"/>
    <lineage>
        <taxon>Bacteria</taxon>
        <taxon>Bacillati</taxon>
        <taxon>Actinomycetota</taxon>
        <taxon>Actinomycetes</taxon>
        <taxon>Micrococcales</taxon>
        <taxon>Microbacteriaceae</taxon>
        <taxon>Microbacterium</taxon>
    </lineage>
</organism>
<evidence type="ECO:0000256" key="3">
    <source>
        <dbReference type="ARBA" id="ARBA00022763"/>
    </source>
</evidence>
<evidence type="ECO:0000256" key="5">
    <source>
        <dbReference type="ARBA" id="ARBA00023124"/>
    </source>
</evidence>
<dbReference type="InterPro" id="IPR003738">
    <property type="entry name" value="SRAP"/>
</dbReference>
<evidence type="ECO:0000313" key="10">
    <source>
        <dbReference type="Proteomes" id="UP001610861"/>
    </source>
</evidence>
<dbReference type="Pfam" id="PF02586">
    <property type="entry name" value="SRAP"/>
    <property type="match status" value="1"/>
</dbReference>
<evidence type="ECO:0000313" key="9">
    <source>
        <dbReference type="EMBL" id="MFH8253019.1"/>
    </source>
</evidence>
<keyword evidence="5" id="KW-0190">Covalent protein-DNA linkage</keyword>
<keyword evidence="10" id="KW-1185">Reference proteome</keyword>
<evidence type="ECO:0000256" key="1">
    <source>
        <dbReference type="ARBA" id="ARBA00008136"/>
    </source>
</evidence>
<evidence type="ECO:0000256" key="4">
    <source>
        <dbReference type="ARBA" id="ARBA00022801"/>
    </source>
</evidence>
<gene>
    <name evidence="9" type="ORF">ACH3VR_21815</name>
</gene>
<dbReference type="Gene3D" id="3.90.1680.10">
    <property type="entry name" value="SOS response associated peptidase-like"/>
    <property type="match status" value="1"/>
</dbReference>
<evidence type="ECO:0000256" key="8">
    <source>
        <dbReference type="RuleBase" id="RU364100"/>
    </source>
</evidence>
<evidence type="ECO:0000256" key="7">
    <source>
        <dbReference type="ARBA" id="ARBA00023239"/>
    </source>
</evidence>
<accession>A0ABW7QI88</accession>
<reference evidence="9 10" key="1">
    <citation type="submission" date="2024-09" db="EMBL/GenBank/DDBJ databases">
        <authorList>
            <person name="Pan X."/>
        </authorList>
    </citation>
    <scope>NUCLEOTIDE SEQUENCE [LARGE SCALE GENOMIC DNA]</scope>
    <source>
        <strain evidence="9 10">B2969</strain>
    </source>
</reference>
<evidence type="ECO:0000256" key="2">
    <source>
        <dbReference type="ARBA" id="ARBA00022670"/>
    </source>
</evidence>
<evidence type="ECO:0000256" key="6">
    <source>
        <dbReference type="ARBA" id="ARBA00023125"/>
    </source>
</evidence>
<dbReference type="SUPFAM" id="SSF143081">
    <property type="entry name" value="BB1717-like"/>
    <property type="match status" value="1"/>
</dbReference>
<dbReference type="EC" id="3.4.-.-" evidence="8"/>
<keyword evidence="6" id="KW-0238">DNA-binding</keyword>
<dbReference type="PANTHER" id="PTHR13604:SF0">
    <property type="entry name" value="ABASIC SITE PROCESSING PROTEIN HMCES"/>
    <property type="match status" value="1"/>
</dbReference>
<keyword evidence="7" id="KW-0456">Lyase</keyword>
<comment type="caution">
    <text evidence="9">The sequence shown here is derived from an EMBL/GenBank/DDBJ whole genome shotgun (WGS) entry which is preliminary data.</text>
</comment>
<keyword evidence="2 8" id="KW-0645">Protease</keyword>
<sequence>MCGRFAMDKHTDELIQEFVAAGGRAQDWAGSYSIAPTQSAPIVRERLEDDVVDRQIELARWDWDRPASRPTVPIINARMEKLPERFWVGAFSRARCIVPMLGYYEWTGEKGSKTPHWIHSDELLAAAGLTWTADVAGERRRVFVVVTREARDASGEIHDRMPAFLTRDLWDAWLDPQPLTVDGDTATSKRNRLQLLDELEASSSAVATTIRTHVVDRKVNNARTADPSDPTLIQAV</sequence>
<protein>
    <recommendedName>
        <fullName evidence="8">Abasic site processing protein</fullName>
        <ecNumber evidence="8">3.4.-.-</ecNumber>
    </recommendedName>
</protein>
<comment type="similarity">
    <text evidence="1 8">Belongs to the SOS response-associated peptidase family.</text>
</comment>
<dbReference type="Proteomes" id="UP001610861">
    <property type="component" value="Unassembled WGS sequence"/>
</dbReference>
<name>A0ABW7QI88_9MICO</name>
<proteinExistence type="inferred from homology"/>
<dbReference type="PANTHER" id="PTHR13604">
    <property type="entry name" value="DC12-RELATED"/>
    <property type="match status" value="1"/>
</dbReference>
<dbReference type="GO" id="GO:0016787">
    <property type="term" value="F:hydrolase activity"/>
    <property type="evidence" value="ECO:0007669"/>
    <property type="project" value="UniProtKB-KW"/>
</dbReference>
<keyword evidence="4 8" id="KW-0378">Hydrolase</keyword>
<keyword evidence="3" id="KW-0227">DNA damage</keyword>
<dbReference type="InterPro" id="IPR036590">
    <property type="entry name" value="SRAP-like"/>
</dbReference>
<dbReference type="EMBL" id="JBIQWL010000015">
    <property type="protein sequence ID" value="MFH8253019.1"/>
    <property type="molecule type" value="Genomic_DNA"/>
</dbReference>
<dbReference type="RefSeq" id="WP_397558447.1">
    <property type="nucleotide sequence ID" value="NZ_JBIQWL010000015.1"/>
</dbReference>